<organism evidence="1 2">
    <name type="scientific">Aspergillus flavus (strain ATCC 200026 / FGSC A1120 / IAM 13836 / NRRL 3357 / JCM 12722 / SRRC 167)</name>
    <dbReference type="NCBI Taxonomy" id="332952"/>
    <lineage>
        <taxon>Eukaryota</taxon>
        <taxon>Fungi</taxon>
        <taxon>Dikarya</taxon>
        <taxon>Ascomycota</taxon>
        <taxon>Pezizomycotina</taxon>
        <taxon>Eurotiomycetes</taxon>
        <taxon>Eurotiomycetidae</taxon>
        <taxon>Eurotiales</taxon>
        <taxon>Aspergillaceae</taxon>
        <taxon>Aspergillus</taxon>
        <taxon>Aspergillus subgen. Circumdati</taxon>
    </lineage>
</organism>
<dbReference type="Proteomes" id="UP000596276">
    <property type="component" value="Chromosome 3"/>
</dbReference>
<reference evidence="2" key="1">
    <citation type="journal article" date="2021" name="G3 (Bethesda)">
        <title>Chromosome assembled and annotated genome sequence of Aspergillus flavus NRRL 3357.</title>
        <authorList>
            <person name="Skerker J.M."/>
            <person name="Pianalto K.M."/>
            <person name="Mondo S.J."/>
            <person name="Yang K."/>
            <person name="Arkin A.P."/>
            <person name="Keller N.P."/>
            <person name="Grigoriev I.V."/>
            <person name="Louise Glass N.L."/>
        </authorList>
    </citation>
    <scope>NUCLEOTIDE SEQUENCE [LARGE SCALE GENOMIC DNA]</scope>
    <source>
        <strain evidence="2">ATCC 200026 / FGSC A1120 / IAM 13836 / NRRL 3357 / JCM 12722 / SRRC 167</strain>
    </source>
</reference>
<dbReference type="EMBL" id="CP044620">
    <property type="protein sequence ID" value="QRD85470.1"/>
    <property type="molecule type" value="Genomic_DNA"/>
</dbReference>
<protein>
    <submittedName>
        <fullName evidence="1">Uncharacterized protein</fullName>
    </submittedName>
</protein>
<evidence type="ECO:0000313" key="1">
    <source>
        <dbReference type="EMBL" id="QRD85470.1"/>
    </source>
</evidence>
<dbReference type="AlphaFoldDB" id="A0A7U2MKK7"/>
<name>A0A7U2MKK7_ASPFN</name>
<dbReference type="VEuPathDB" id="FungiDB:F9C07_4506"/>
<gene>
    <name evidence="1" type="ORF">F9C07_4506</name>
</gene>
<keyword evidence="2" id="KW-1185">Reference proteome</keyword>
<evidence type="ECO:0000313" key="2">
    <source>
        <dbReference type="Proteomes" id="UP000596276"/>
    </source>
</evidence>
<accession>A0A7U2MKK7</accession>
<sequence length="83" mass="9390">MSEHQELRASAFGRTGLLEIIEGSETNMHDIFYTADSQPQPYLLHHERSQTGECLADHRDVDDNKALFSERQSDSIISISIVT</sequence>
<proteinExistence type="predicted"/>